<feature type="region of interest" description="Disordered" evidence="1">
    <location>
        <begin position="1"/>
        <end position="139"/>
    </location>
</feature>
<dbReference type="Proteomes" id="UP000015104">
    <property type="component" value="Unassembled WGS sequence"/>
</dbReference>
<evidence type="ECO:0000313" key="3">
    <source>
        <dbReference type="Proteomes" id="UP000015104"/>
    </source>
</evidence>
<feature type="compositionally biased region" description="Low complexity" evidence="1">
    <location>
        <begin position="1"/>
        <end position="44"/>
    </location>
</feature>
<keyword evidence="3" id="KW-1185">Reference proteome</keyword>
<sequence length="235" mass="24416">MSTSATASTVGGSSSDINSRRLSSSTKRASSSTSQLNVSSSIGSLAGGSGSSGAGQYSNSSLDYSESSTLTYPGGLLMGSRGSPLGQTLGGSSVGPPSTPSTPSVSGSSSLTRPRYTKKPLRGPYGEMLEKEIRKSSMSEKQRSLYADLAFLNDLLEANKRRSKDSTSDFGGSNFKGSDSEISSERKSGLSNCSSLDDSTKRTSDIMVSEISDFETNPSPGRVSTPSIDLIHKTI</sequence>
<accession>T1KR10</accession>
<reference evidence="3" key="1">
    <citation type="submission" date="2011-08" db="EMBL/GenBank/DDBJ databases">
        <authorList>
            <person name="Rombauts S."/>
        </authorList>
    </citation>
    <scope>NUCLEOTIDE SEQUENCE</scope>
    <source>
        <strain evidence="3">London</strain>
    </source>
</reference>
<dbReference type="EMBL" id="CAEY01000382">
    <property type="status" value="NOT_ANNOTATED_CDS"/>
    <property type="molecule type" value="Genomic_DNA"/>
</dbReference>
<reference evidence="2" key="2">
    <citation type="submission" date="2015-06" db="UniProtKB">
        <authorList>
            <consortium name="EnsemblMetazoa"/>
        </authorList>
    </citation>
    <scope>IDENTIFICATION</scope>
</reference>
<name>T1KR10_TETUR</name>
<feature type="compositionally biased region" description="Low complexity" evidence="1">
    <location>
        <begin position="94"/>
        <end position="112"/>
    </location>
</feature>
<protein>
    <submittedName>
        <fullName evidence="2">Uncharacterized protein</fullName>
    </submittedName>
</protein>
<feature type="compositionally biased region" description="Basic and acidic residues" evidence="1">
    <location>
        <begin position="128"/>
        <end position="139"/>
    </location>
</feature>
<feature type="compositionally biased region" description="Low complexity" evidence="1">
    <location>
        <begin position="54"/>
        <end position="72"/>
    </location>
</feature>
<dbReference type="EnsemblMetazoa" id="tetur18g01870.1">
    <property type="protein sequence ID" value="tetur18g01870.1"/>
    <property type="gene ID" value="tetur18g01870"/>
</dbReference>
<evidence type="ECO:0000256" key="1">
    <source>
        <dbReference type="SAM" id="MobiDB-lite"/>
    </source>
</evidence>
<evidence type="ECO:0000313" key="2">
    <source>
        <dbReference type="EnsemblMetazoa" id="tetur18g01870.1"/>
    </source>
</evidence>
<feature type="region of interest" description="Disordered" evidence="1">
    <location>
        <begin position="161"/>
        <end position="204"/>
    </location>
</feature>
<dbReference type="HOGENOM" id="CLU_1181539_0_0_1"/>
<feature type="compositionally biased region" description="Polar residues" evidence="1">
    <location>
        <begin position="168"/>
        <end position="181"/>
    </location>
</feature>
<proteinExistence type="predicted"/>
<organism evidence="2 3">
    <name type="scientific">Tetranychus urticae</name>
    <name type="common">Two-spotted spider mite</name>
    <dbReference type="NCBI Taxonomy" id="32264"/>
    <lineage>
        <taxon>Eukaryota</taxon>
        <taxon>Metazoa</taxon>
        <taxon>Ecdysozoa</taxon>
        <taxon>Arthropoda</taxon>
        <taxon>Chelicerata</taxon>
        <taxon>Arachnida</taxon>
        <taxon>Acari</taxon>
        <taxon>Acariformes</taxon>
        <taxon>Trombidiformes</taxon>
        <taxon>Prostigmata</taxon>
        <taxon>Eleutherengona</taxon>
        <taxon>Raphignathae</taxon>
        <taxon>Tetranychoidea</taxon>
        <taxon>Tetranychidae</taxon>
        <taxon>Tetranychus</taxon>
    </lineage>
</organism>
<dbReference type="AlphaFoldDB" id="T1KR10"/>